<evidence type="ECO:0000256" key="9">
    <source>
        <dbReference type="ARBA" id="ARBA00022833"/>
    </source>
</evidence>
<dbReference type="GO" id="GO:0000428">
    <property type="term" value="C:DNA-directed RNA polymerase complex"/>
    <property type="evidence" value="ECO:0007669"/>
    <property type="project" value="UniProtKB-KW"/>
</dbReference>
<evidence type="ECO:0000256" key="2">
    <source>
        <dbReference type="ARBA" id="ARBA00007207"/>
    </source>
</evidence>
<dbReference type="InterPro" id="IPR000722">
    <property type="entry name" value="RNA_pol_asu"/>
</dbReference>
<evidence type="ECO:0000256" key="11">
    <source>
        <dbReference type="ARBA" id="ARBA00023163"/>
    </source>
</evidence>
<proteinExistence type="inferred from homology"/>
<reference evidence="16" key="1">
    <citation type="submission" date="2016-12" db="EMBL/GenBank/DDBJ databases">
        <authorList>
            <person name="Wikstrom N."/>
        </authorList>
    </citation>
    <scope>NUCLEOTIDE SEQUENCE</scope>
</reference>
<keyword evidence="11 13" id="KW-0804">Transcription</keyword>
<gene>
    <name evidence="13 16" type="primary">rpoC1</name>
</gene>
<evidence type="ECO:0000256" key="4">
    <source>
        <dbReference type="ARBA" id="ARBA00022528"/>
    </source>
</evidence>
<dbReference type="EC" id="2.7.7.6" evidence="13"/>
<dbReference type="InterPro" id="IPR044893">
    <property type="entry name" value="RNA_pol_Rpb1_clamp_domain"/>
</dbReference>
<dbReference type="SUPFAM" id="SSF64484">
    <property type="entry name" value="beta and beta-prime subunits of DNA dependent RNA-polymerase"/>
    <property type="match status" value="1"/>
</dbReference>
<evidence type="ECO:0000259" key="15">
    <source>
        <dbReference type="SMART" id="SM00663"/>
    </source>
</evidence>
<comment type="similarity">
    <text evidence="2 13">Belongs to the RNA polymerase beta' chain family. RpoC1 subfamily.</text>
</comment>
<keyword evidence="3 13" id="KW-0240">DNA-directed RNA polymerase</keyword>
<accession>A0A6F8EX03</accession>
<dbReference type="InterPro" id="IPR006592">
    <property type="entry name" value="RNA_pol_N"/>
</dbReference>
<feature type="binding site" evidence="13">
    <location>
        <position position="87"/>
    </location>
    <ligand>
        <name>Zn(2+)</name>
        <dbReference type="ChEBI" id="CHEBI:29105"/>
    </ligand>
</feature>
<evidence type="ECO:0000256" key="14">
    <source>
        <dbReference type="RuleBase" id="RU004279"/>
    </source>
</evidence>
<evidence type="ECO:0000256" key="8">
    <source>
        <dbReference type="ARBA" id="ARBA00022723"/>
    </source>
</evidence>
<evidence type="ECO:0000256" key="6">
    <source>
        <dbReference type="ARBA" id="ARBA00022679"/>
    </source>
</evidence>
<dbReference type="InterPro" id="IPR034678">
    <property type="entry name" value="RNApol_RpoC1"/>
</dbReference>
<dbReference type="HAMAP" id="MF_01323">
    <property type="entry name" value="RNApol_bact_RpoC1"/>
    <property type="match status" value="1"/>
</dbReference>
<feature type="binding site" evidence="13">
    <location>
        <position position="71"/>
    </location>
    <ligand>
        <name>Zn(2+)</name>
        <dbReference type="ChEBI" id="CHEBI:29105"/>
    </ligand>
</feature>
<dbReference type="GO" id="GO:0009507">
    <property type="term" value="C:chloroplast"/>
    <property type="evidence" value="ECO:0007669"/>
    <property type="project" value="UniProtKB-SubCell"/>
</dbReference>
<name>A0A6F8EX03_9GENT</name>
<dbReference type="GO" id="GO:0000287">
    <property type="term" value="F:magnesium ion binding"/>
    <property type="evidence" value="ECO:0007669"/>
    <property type="project" value="UniProtKB-UniRule"/>
</dbReference>
<evidence type="ECO:0000256" key="3">
    <source>
        <dbReference type="ARBA" id="ARBA00022478"/>
    </source>
</evidence>
<dbReference type="InterPro" id="IPR007080">
    <property type="entry name" value="RNA_pol_Rpb1_1"/>
</dbReference>
<comment type="cofactor">
    <cofactor evidence="13">
        <name>Mg(2+)</name>
        <dbReference type="ChEBI" id="CHEBI:18420"/>
    </cofactor>
    <text evidence="13">Binds 1 Mg(2+) ion per subunit.</text>
</comment>
<dbReference type="InterPro" id="IPR042102">
    <property type="entry name" value="RNA_pol_Rpb1_3_sf"/>
</dbReference>
<dbReference type="PANTHER" id="PTHR19376:SF54">
    <property type="entry name" value="DNA-DIRECTED RNA POLYMERASE SUBUNIT BETA"/>
    <property type="match status" value="1"/>
</dbReference>
<keyword evidence="6 13" id="KW-0808">Transferase</keyword>
<keyword evidence="7 13" id="KW-0548">Nucleotidyltransferase</keyword>
<feature type="binding site" evidence="13">
    <location>
        <position position="496"/>
    </location>
    <ligand>
        <name>Mg(2+)</name>
        <dbReference type="ChEBI" id="CHEBI:18420"/>
    </ligand>
</feature>
<reference evidence="16" key="2">
    <citation type="journal article" date="2020" name="Zhi Wu Fen Lei Xue Bao">
        <title>Conflicting phylogenetic signals in genomic data of the coffee family (Rubiaceae).</title>
        <authorList>
            <person name="Wikstroem N."/>
            <person name="Bremer B."/>
            <person name="Rydin C."/>
        </authorList>
    </citation>
    <scope>NUCLEOTIDE SEQUENCE</scope>
</reference>
<evidence type="ECO:0000313" key="16">
    <source>
        <dbReference type="EMBL" id="ATL59393.1"/>
    </source>
</evidence>
<dbReference type="Gene3D" id="1.10.274.100">
    <property type="entry name" value="RNA polymerase Rpb1, domain 3"/>
    <property type="match status" value="1"/>
</dbReference>
<feature type="binding site" evidence="13">
    <location>
        <position position="492"/>
    </location>
    <ligand>
        <name>Mg(2+)</name>
        <dbReference type="ChEBI" id="CHEBI:18420"/>
    </ligand>
</feature>
<dbReference type="SMART" id="SM00663">
    <property type="entry name" value="RPOLA_N"/>
    <property type="match status" value="1"/>
</dbReference>
<evidence type="ECO:0000256" key="7">
    <source>
        <dbReference type="ARBA" id="ARBA00022695"/>
    </source>
</evidence>
<dbReference type="GO" id="GO:0008270">
    <property type="term" value="F:zinc ion binding"/>
    <property type="evidence" value="ECO:0007669"/>
    <property type="project" value="UniProtKB-UniRule"/>
</dbReference>
<keyword evidence="9 13" id="KW-0862">Zinc</keyword>
<comment type="subcellular location">
    <subcellularLocation>
        <location evidence="13">Plastid</location>
        <location evidence="13">Chloroplast</location>
    </subcellularLocation>
</comment>
<sequence>MIDRYKHQQLRIGSVSPQQISAWATKILPNGEIVGEVTKPYTFHYKTNKPEKGGLFCERIFGPIKSGICACGNYRVIGDEKEDPKFCEQCGVQFVDSRIRRYQMGYIKLACPVTHVWYLKRLPSYIANLLDKSLKELEGLVYCDYLNFSFARPITKKPTFLRLRGSFEYEIQSWKYSIPLFFTTQGFDTFRNREISTGAVAIREQLADLDLRIVLENSLVEWKELGEEGPTGNEWEDRKVGRRKDFLVRRMELTKHFIRTNIEPEWMVLFLLPVLPPELRPIIQIDGGKLMSSDINELYRRVIYRNNTLTDLLTTSRSTPGELVMCQEKLVQEAVDTLLDNGIRGQPMKDGHNKVYKSFSDVIEGKEGRFRETLLGKRVDYSGRSIIVVGPSLSLHRCGLPREIAIELFQTFVIRGLIRQHVASNIGVAKNKIREKEPIVWEILQEVMQGHPVLLNRAPTLHRLGIQAFQPVLVEGRAICLHPLVCKGFNADFDGDQMAVHVPLSLEAQVEARLLMFSHMNLLSPAIGDPISVPTQDMLMGLYVLTSGNRRGICVNRYNPWNRRNYQTKKSDNNNYEYTKEPLFCNSYNAIGAYRQKRINLDSPLWLRWRLDQRVIASREIPIEVHYESLGTYYEIYEHYLIVRSIKKEIIFLYIRTTVGHISLYREIEEAIQGFSHACSYGT</sequence>
<evidence type="ECO:0000256" key="5">
    <source>
        <dbReference type="ARBA" id="ARBA00022640"/>
    </source>
</evidence>
<protein>
    <recommendedName>
        <fullName evidence="13">DNA-directed RNA polymerase subunit beta'</fullName>
        <ecNumber evidence="13">2.7.7.6</ecNumber>
    </recommendedName>
    <alternativeName>
        <fullName evidence="13">PEP</fullName>
    </alternativeName>
    <alternativeName>
        <fullName evidence="13">Plastid-encoded RNA polymerase subunit beta'</fullName>
        <shortName evidence="13">RNA polymerase subunit beta'</shortName>
    </alternativeName>
</protein>
<evidence type="ECO:0000256" key="10">
    <source>
        <dbReference type="ARBA" id="ARBA00022842"/>
    </source>
</evidence>
<evidence type="ECO:0000256" key="13">
    <source>
        <dbReference type="HAMAP-Rule" id="MF_01323"/>
    </source>
</evidence>
<evidence type="ECO:0000256" key="1">
    <source>
        <dbReference type="ARBA" id="ARBA00004026"/>
    </source>
</evidence>
<feature type="domain" description="RNA polymerase N-terminal" evidence="15">
    <location>
        <begin position="265"/>
        <end position="546"/>
    </location>
</feature>
<comment type="catalytic activity">
    <reaction evidence="12 13 14">
        <text>RNA(n) + a ribonucleoside 5'-triphosphate = RNA(n+1) + diphosphate</text>
        <dbReference type="Rhea" id="RHEA:21248"/>
        <dbReference type="Rhea" id="RHEA-COMP:14527"/>
        <dbReference type="Rhea" id="RHEA-COMP:17342"/>
        <dbReference type="ChEBI" id="CHEBI:33019"/>
        <dbReference type="ChEBI" id="CHEBI:61557"/>
        <dbReference type="ChEBI" id="CHEBI:140395"/>
        <dbReference type="EC" id="2.7.7.6"/>
    </reaction>
</comment>
<comment type="cofactor">
    <cofactor evidence="13">
        <name>Zn(2+)</name>
        <dbReference type="ChEBI" id="CHEBI:29105"/>
    </cofactor>
    <text evidence="13">Binds 1 Zn(2+) ion per subunit.</text>
</comment>
<dbReference type="Pfam" id="PF04997">
    <property type="entry name" value="RNA_pol_Rpb1_1"/>
    <property type="match status" value="1"/>
</dbReference>
<dbReference type="FunFam" id="4.10.860.120:FF:000007">
    <property type="entry name" value="DNA-directed RNA polymerase subunit gamma"/>
    <property type="match status" value="1"/>
</dbReference>
<feature type="binding site" evidence="13">
    <location>
        <position position="90"/>
    </location>
    <ligand>
        <name>Zn(2+)</name>
        <dbReference type="ChEBI" id="CHEBI:29105"/>
    </ligand>
</feature>
<keyword evidence="4 16" id="KW-0150">Chloroplast</keyword>
<keyword evidence="5 16" id="KW-0934">Plastid</keyword>
<evidence type="ECO:0000256" key="12">
    <source>
        <dbReference type="ARBA" id="ARBA00048552"/>
    </source>
</evidence>
<dbReference type="Pfam" id="PF00623">
    <property type="entry name" value="RNA_pol_Rpb1_2"/>
    <property type="match status" value="2"/>
</dbReference>
<dbReference type="Gene3D" id="4.10.860.120">
    <property type="entry name" value="RNA polymerase II, clamp domain"/>
    <property type="match status" value="1"/>
</dbReference>
<keyword evidence="8 13" id="KW-0479">Metal-binding</keyword>
<dbReference type="PANTHER" id="PTHR19376">
    <property type="entry name" value="DNA-DIRECTED RNA POLYMERASE"/>
    <property type="match status" value="1"/>
</dbReference>
<dbReference type="Gene3D" id="2.40.40.20">
    <property type="match status" value="1"/>
</dbReference>
<keyword evidence="10 13" id="KW-0460">Magnesium</keyword>
<dbReference type="AlphaFoldDB" id="A0A6F8EX03"/>
<dbReference type="GO" id="GO:0003677">
    <property type="term" value="F:DNA binding"/>
    <property type="evidence" value="ECO:0007669"/>
    <property type="project" value="UniProtKB-UniRule"/>
</dbReference>
<feature type="binding site" evidence="13">
    <location>
        <position position="69"/>
    </location>
    <ligand>
        <name>Zn(2+)</name>
        <dbReference type="ChEBI" id="CHEBI:29105"/>
    </ligand>
</feature>
<feature type="binding site" evidence="13">
    <location>
        <position position="494"/>
    </location>
    <ligand>
        <name>Mg(2+)</name>
        <dbReference type="ChEBI" id="CHEBI:18420"/>
    </ligand>
</feature>
<dbReference type="Gene3D" id="1.10.40.90">
    <property type="match status" value="1"/>
</dbReference>
<dbReference type="GO" id="GO:0006351">
    <property type="term" value="P:DNA-templated transcription"/>
    <property type="evidence" value="ECO:0007669"/>
    <property type="project" value="UniProtKB-UniRule"/>
</dbReference>
<organism evidence="16">
    <name type="scientific">Glionnetia sericea</name>
    <dbReference type="NCBI Taxonomy" id="979635"/>
    <lineage>
        <taxon>Eukaryota</taxon>
        <taxon>Viridiplantae</taxon>
        <taxon>Streptophyta</taxon>
        <taxon>Embryophyta</taxon>
        <taxon>Tracheophyta</taxon>
        <taxon>Spermatophyta</taxon>
        <taxon>Magnoliopsida</taxon>
        <taxon>eudicotyledons</taxon>
        <taxon>Gunneridae</taxon>
        <taxon>Pentapetalae</taxon>
        <taxon>asterids</taxon>
        <taxon>lamiids</taxon>
        <taxon>Gentianales</taxon>
        <taxon>Rubiaceae</taxon>
        <taxon>Ixoroideae</taxon>
        <taxon>Ixoroideae incertae sedis</taxon>
        <taxon>Glionnetia</taxon>
    </lineage>
</organism>
<comment type="subunit">
    <text evidence="13">In plastids the minimal PEP RNA polymerase catalytic core is composed of four subunits: alpha, beta, beta', and beta''. When a (nuclear-encoded) sigma factor is associated with the core the holoenzyme is formed, which can initiate transcription.</text>
</comment>
<dbReference type="InterPro" id="IPR045867">
    <property type="entry name" value="DNA-dir_RpoC_beta_prime"/>
</dbReference>
<dbReference type="EMBL" id="KY378665">
    <property type="protein sequence ID" value="ATL59393.1"/>
    <property type="molecule type" value="Genomic_DNA"/>
</dbReference>
<dbReference type="GO" id="GO:0003899">
    <property type="term" value="F:DNA-directed RNA polymerase activity"/>
    <property type="evidence" value="ECO:0007669"/>
    <property type="project" value="UniProtKB-UniRule"/>
</dbReference>
<comment type="function">
    <text evidence="1 13 14">DNA-dependent RNA polymerase catalyzes the transcription of DNA into RNA using the four ribonucleoside triphosphates as substrates.</text>
</comment>
<geneLocation type="chloroplast" evidence="16"/>